<gene>
    <name evidence="1" type="ORF">M9458_032982</name>
</gene>
<dbReference type="EMBL" id="JAMKFB020000016">
    <property type="protein sequence ID" value="KAL0172671.1"/>
    <property type="molecule type" value="Genomic_DNA"/>
</dbReference>
<dbReference type="AlphaFoldDB" id="A0ABD0PH27"/>
<feature type="non-terminal residue" evidence="1">
    <location>
        <position position="1"/>
    </location>
</feature>
<keyword evidence="2" id="KW-1185">Reference proteome</keyword>
<accession>A0ABD0PH27</accession>
<comment type="caution">
    <text evidence="1">The sequence shown here is derived from an EMBL/GenBank/DDBJ whole genome shotgun (WGS) entry which is preliminary data.</text>
</comment>
<evidence type="ECO:0000313" key="2">
    <source>
        <dbReference type="Proteomes" id="UP001529510"/>
    </source>
</evidence>
<organism evidence="1 2">
    <name type="scientific">Cirrhinus mrigala</name>
    <name type="common">Mrigala</name>
    <dbReference type="NCBI Taxonomy" id="683832"/>
    <lineage>
        <taxon>Eukaryota</taxon>
        <taxon>Metazoa</taxon>
        <taxon>Chordata</taxon>
        <taxon>Craniata</taxon>
        <taxon>Vertebrata</taxon>
        <taxon>Euteleostomi</taxon>
        <taxon>Actinopterygii</taxon>
        <taxon>Neopterygii</taxon>
        <taxon>Teleostei</taxon>
        <taxon>Ostariophysi</taxon>
        <taxon>Cypriniformes</taxon>
        <taxon>Cyprinidae</taxon>
        <taxon>Labeoninae</taxon>
        <taxon>Labeonini</taxon>
        <taxon>Cirrhinus</taxon>
    </lineage>
</organism>
<evidence type="ECO:0000313" key="1">
    <source>
        <dbReference type="EMBL" id="KAL0172671.1"/>
    </source>
</evidence>
<dbReference type="Proteomes" id="UP001529510">
    <property type="component" value="Unassembled WGS sequence"/>
</dbReference>
<reference evidence="1 2" key="1">
    <citation type="submission" date="2024-05" db="EMBL/GenBank/DDBJ databases">
        <title>Genome sequencing and assembly of Indian major carp, Cirrhinus mrigala (Hamilton, 1822).</title>
        <authorList>
            <person name="Mohindra V."/>
            <person name="Chowdhury L.M."/>
            <person name="Lal K."/>
            <person name="Jena J.K."/>
        </authorList>
    </citation>
    <scope>NUCLEOTIDE SEQUENCE [LARGE SCALE GENOMIC DNA]</scope>
    <source>
        <strain evidence="1">CM1030</strain>
        <tissue evidence="1">Blood</tissue>
    </source>
</reference>
<name>A0ABD0PH27_CIRMR</name>
<sequence length="52" mass="5776">VTFVPRSIDIRANVTDVFPSPPQSRPPPLLTSLHPLLHPLLHPPLHPPLLHP</sequence>
<proteinExistence type="predicted"/>
<protein>
    <submittedName>
        <fullName evidence="1">Uncharacterized protein</fullName>
    </submittedName>
</protein>